<dbReference type="RefSeq" id="WP_015266152.1">
    <property type="nucleotide sequence ID" value="NC_019904.1"/>
</dbReference>
<keyword evidence="2" id="KW-1185">Reference proteome</keyword>
<gene>
    <name evidence="1" type="ordered locus">Echvi_2348</name>
</gene>
<organism evidence="1 2">
    <name type="scientific">Echinicola vietnamensis (strain DSM 17526 / LMG 23754 / KMM 6221)</name>
    <dbReference type="NCBI Taxonomy" id="926556"/>
    <lineage>
        <taxon>Bacteria</taxon>
        <taxon>Pseudomonadati</taxon>
        <taxon>Bacteroidota</taxon>
        <taxon>Cytophagia</taxon>
        <taxon>Cytophagales</taxon>
        <taxon>Cyclobacteriaceae</taxon>
        <taxon>Echinicola</taxon>
    </lineage>
</organism>
<proteinExistence type="predicted"/>
<accession>L0G0S7</accession>
<reference evidence="2" key="1">
    <citation type="submission" date="2012-02" db="EMBL/GenBank/DDBJ databases">
        <title>The complete genome of Echinicola vietnamensis DSM 17526.</title>
        <authorList>
            <person name="Lucas S."/>
            <person name="Copeland A."/>
            <person name="Lapidus A."/>
            <person name="Glavina del Rio T."/>
            <person name="Dalin E."/>
            <person name="Tice H."/>
            <person name="Bruce D."/>
            <person name="Goodwin L."/>
            <person name="Pitluck S."/>
            <person name="Peters L."/>
            <person name="Ovchinnikova G."/>
            <person name="Teshima H."/>
            <person name="Kyrpides N."/>
            <person name="Mavromatis K."/>
            <person name="Ivanova N."/>
            <person name="Brettin T."/>
            <person name="Detter J.C."/>
            <person name="Han C."/>
            <person name="Larimer F."/>
            <person name="Land M."/>
            <person name="Hauser L."/>
            <person name="Markowitz V."/>
            <person name="Cheng J.-F."/>
            <person name="Hugenholtz P."/>
            <person name="Woyke T."/>
            <person name="Wu D."/>
            <person name="Brambilla E."/>
            <person name="Klenk H.-P."/>
            <person name="Eisen J.A."/>
        </authorList>
    </citation>
    <scope>NUCLEOTIDE SEQUENCE [LARGE SCALE GENOMIC DNA]</scope>
    <source>
        <strain evidence="2">DSM 17526 / LMG 23754 / KMM 6221</strain>
    </source>
</reference>
<dbReference type="HOGENOM" id="CLU_1822326_0_0_10"/>
<dbReference type="KEGG" id="evi:Echvi_2348"/>
<evidence type="ECO:0000313" key="2">
    <source>
        <dbReference type="Proteomes" id="UP000010796"/>
    </source>
</evidence>
<dbReference type="Proteomes" id="UP000010796">
    <property type="component" value="Chromosome"/>
</dbReference>
<protein>
    <submittedName>
        <fullName evidence="1">Uncharacterized protein</fullName>
    </submittedName>
</protein>
<dbReference type="EMBL" id="CP003346">
    <property type="protein sequence ID" value="AGA78596.1"/>
    <property type="molecule type" value="Genomic_DNA"/>
</dbReference>
<dbReference type="OrthoDB" id="826810at2"/>
<name>L0G0S7_ECHVK</name>
<dbReference type="AlphaFoldDB" id="L0G0S7"/>
<evidence type="ECO:0000313" key="1">
    <source>
        <dbReference type="EMBL" id="AGA78596.1"/>
    </source>
</evidence>
<sequence>MKHLIFIPLFTLLVTVGFCKNPEDKTFVVIFSKKELKELKSSAEYIELSFMEDYKTKTYTGNSDAVIYINVPNCDFDKCQIGKRLVQINKTTWKPLQEVAFRIIDLSESKENFQELLVSFNDQVSEKESNKNKGKTIQSIL</sequence>
<dbReference type="eggNOG" id="ENOG5034307">
    <property type="taxonomic scope" value="Bacteria"/>
</dbReference>